<dbReference type="AlphaFoldDB" id="A0ABD1G490"/>
<organism evidence="2 3">
    <name type="scientific">Salvia divinorum</name>
    <name type="common">Maria pastora</name>
    <name type="synonym">Diviner's sage</name>
    <dbReference type="NCBI Taxonomy" id="28513"/>
    <lineage>
        <taxon>Eukaryota</taxon>
        <taxon>Viridiplantae</taxon>
        <taxon>Streptophyta</taxon>
        <taxon>Embryophyta</taxon>
        <taxon>Tracheophyta</taxon>
        <taxon>Spermatophyta</taxon>
        <taxon>Magnoliopsida</taxon>
        <taxon>eudicotyledons</taxon>
        <taxon>Gunneridae</taxon>
        <taxon>Pentapetalae</taxon>
        <taxon>asterids</taxon>
        <taxon>lamiids</taxon>
        <taxon>Lamiales</taxon>
        <taxon>Lamiaceae</taxon>
        <taxon>Nepetoideae</taxon>
        <taxon>Mentheae</taxon>
        <taxon>Salviinae</taxon>
        <taxon>Salvia</taxon>
        <taxon>Salvia subgen. Calosphace</taxon>
    </lineage>
</organism>
<dbReference type="EMBL" id="JBEAFC010000011">
    <property type="protein sequence ID" value="KAL1537866.1"/>
    <property type="molecule type" value="Genomic_DNA"/>
</dbReference>
<evidence type="ECO:0000313" key="3">
    <source>
        <dbReference type="Proteomes" id="UP001567538"/>
    </source>
</evidence>
<protein>
    <submittedName>
        <fullName evidence="2">Uncharacterized protein</fullName>
    </submittedName>
</protein>
<dbReference type="EMBL" id="JBEAFC010000011">
    <property type="protein sequence ID" value="KAL1537865.1"/>
    <property type="molecule type" value="Genomic_DNA"/>
</dbReference>
<evidence type="ECO:0000313" key="2">
    <source>
        <dbReference type="EMBL" id="KAL1537866.1"/>
    </source>
</evidence>
<evidence type="ECO:0000313" key="1">
    <source>
        <dbReference type="EMBL" id="KAL1537865.1"/>
    </source>
</evidence>
<sequence>MARLFRRLCRCEEIENQNEDEIPGAEDDNFWEIQYQLLQSTICRTSSLESRIRNITKEAVKEADSICVCGRPTEVAGNV</sequence>
<dbReference type="Proteomes" id="UP001567538">
    <property type="component" value="Unassembled WGS sequence"/>
</dbReference>
<gene>
    <name evidence="1" type="ORF">AAHA92_30339</name>
    <name evidence="2" type="ORF">AAHA92_30340</name>
</gene>
<proteinExistence type="predicted"/>
<name>A0ABD1G490_SALDI</name>
<keyword evidence="3" id="KW-1185">Reference proteome</keyword>
<comment type="caution">
    <text evidence="2">The sequence shown here is derived from an EMBL/GenBank/DDBJ whole genome shotgun (WGS) entry which is preliminary data.</text>
</comment>
<accession>A0ABD1G490</accession>
<reference evidence="2 3" key="1">
    <citation type="submission" date="2024-06" db="EMBL/GenBank/DDBJ databases">
        <title>A chromosome level genome sequence of Diviner's sage (Salvia divinorum).</title>
        <authorList>
            <person name="Ford S.A."/>
            <person name="Ro D.-K."/>
            <person name="Ness R.W."/>
            <person name="Phillips M.A."/>
        </authorList>
    </citation>
    <scope>NUCLEOTIDE SEQUENCE [LARGE SCALE GENOMIC DNA]</scope>
    <source>
        <strain evidence="2">SAF-2024a</strain>
        <tissue evidence="2">Leaf</tissue>
    </source>
</reference>